<evidence type="ECO:0000256" key="1">
    <source>
        <dbReference type="SAM" id="Phobius"/>
    </source>
</evidence>
<proteinExistence type="predicted"/>
<evidence type="ECO:0008006" key="4">
    <source>
        <dbReference type="Google" id="ProtNLM"/>
    </source>
</evidence>
<sequence>MVVVGLPELIMATLLIVFISVLAGKWVYDDAKSRQSGWAWQWGVGIAFLFLAGIFPGIVGLLIYVITRGERVD</sequence>
<keyword evidence="1" id="KW-1133">Transmembrane helix</keyword>
<organism evidence="2 3">
    <name type="scientific">Natronorubrum daqingense</name>
    <dbReference type="NCBI Taxonomy" id="588898"/>
    <lineage>
        <taxon>Archaea</taxon>
        <taxon>Methanobacteriati</taxon>
        <taxon>Methanobacteriota</taxon>
        <taxon>Stenosarchaea group</taxon>
        <taxon>Halobacteria</taxon>
        <taxon>Halobacteriales</taxon>
        <taxon>Natrialbaceae</taxon>
        <taxon>Natronorubrum</taxon>
    </lineage>
</organism>
<evidence type="ECO:0000313" key="2">
    <source>
        <dbReference type="EMBL" id="SIR20999.1"/>
    </source>
</evidence>
<keyword evidence="1" id="KW-0472">Membrane</keyword>
<evidence type="ECO:0000313" key="3">
    <source>
        <dbReference type="Proteomes" id="UP000185687"/>
    </source>
</evidence>
<keyword evidence="1" id="KW-0812">Transmembrane</keyword>
<keyword evidence="3" id="KW-1185">Reference proteome</keyword>
<protein>
    <recommendedName>
        <fullName evidence="4">Phospholipase_D-nuclease N-terminal</fullName>
    </recommendedName>
</protein>
<dbReference type="RefSeq" id="WP_139326959.1">
    <property type="nucleotide sequence ID" value="NZ_CP019327.1"/>
</dbReference>
<dbReference type="OrthoDB" id="329641at2157"/>
<dbReference type="Proteomes" id="UP000185687">
    <property type="component" value="Unassembled WGS sequence"/>
</dbReference>
<gene>
    <name evidence="2" type="ORF">SAMN05421809_0651</name>
</gene>
<accession>A0A1N6Z2J5</accession>
<name>A0A1N6Z2J5_9EURY</name>
<dbReference type="GeneID" id="43330861"/>
<feature type="transmembrane region" description="Helical" evidence="1">
    <location>
        <begin position="9"/>
        <end position="28"/>
    </location>
</feature>
<dbReference type="EMBL" id="FTNP01000001">
    <property type="protein sequence ID" value="SIR20999.1"/>
    <property type="molecule type" value="Genomic_DNA"/>
</dbReference>
<feature type="transmembrane region" description="Helical" evidence="1">
    <location>
        <begin position="40"/>
        <end position="66"/>
    </location>
</feature>
<reference evidence="2 3" key="1">
    <citation type="submission" date="2017-01" db="EMBL/GenBank/DDBJ databases">
        <authorList>
            <person name="Mah S.A."/>
            <person name="Swanson W.J."/>
            <person name="Moy G.W."/>
            <person name="Vacquier V.D."/>
        </authorList>
    </citation>
    <scope>NUCLEOTIDE SEQUENCE [LARGE SCALE GENOMIC DNA]</scope>
    <source>
        <strain evidence="2 3">CGMCC 1.8909</strain>
    </source>
</reference>
<dbReference type="AlphaFoldDB" id="A0A1N6Z2J5"/>